<reference evidence="2" key="2">
    <citation type="submission" date="2023-06" db="EMBL/GenBank/DDBJ databases">
        <authorList>
            <person name="Ma L."/>
            <person name="Liu K.-W."/>
            <person name="Li Z."/>
            <person name="Hsiao Y.-Y."/>
            <person name="Qi Y."/>
            <person name="Fu T."/>
            <person name="Tang G."/>
            <person name="Zhang D."/>
            <person name="Sun W.-H."/>
            <person name="Liu D.-K."/>
            <person name="Li Y."/>
            <person name="Chen G.-Z."/>
            <person name="Liu X.-D."/>
            <person name="Liao X.-Y."/>
            <person name="Jiang Y.-T."/>
            <person name="Yu X."/>
            <person name="Hao Y."/>
            <person name="Huang J."/>
            <person name="Zhao X.-W."/>
            <person name="Ke S."/>
            <person name="Chen Y.-Y."/>
            <person name="Wu W.-L."/>
            <person name="Hsu J.-L."/>
            <person name="Lin Y.-F."/>
            <person name="Huang M.-D."/>
            <person name="Li C.-Y."/>
            <person name="Huang L."/>
            <person name="Wang Z.-W."/>
            <person name="Zhao X."/>
            <person name="Zhong W.-Y."/>
            <person name="Peng D.-H."/>
            <person name="Ahmad S."/>
            <person name="Lan S."/>
            <person name="Zhang J.-S."/>
            <person name="Tsai W.-C."/>
            <person name="Van De Peer Y."/>
            <person name="Liu Z.-J."/>
        </authorList>
    </citation>
    <scope>NUCLEOTIDE SEQUENCE</scope>
    <source>
        <strain evidence="2">CP</strain>
        <tissue evidence="2">Leaves</tissue>
    </source>
</reference>
<dbReference type="Pfam" id="PF03644">
    <property type="entry name" value="Glyco_hydro_85"/>
    <property type="match status" value="1"/>
</dbReference>
<feature type="domain" description="Cytosolic endo-beta-N-acetylglucosaminidase TIM barrel" evidence="1">
    <location>
        <begin position="1"/>
        <end position="123"/>
    </location>
</feature>
<dbReference type="PANTHER" id="PTHR13246">
    <property type="entry name" value="ENDO BETA N-ACETYLGLUCOSAMINIDASE"/>
    <property type="match status" value="1"/>
</dbReference>
<dbReference type="EMBL" id="JAUJYO010000003">
    <property type="protein sequence ID" value="KAK1320205.1"/>
    <property type="molecule type" value="Genomic_DNA"/>
</dbReference>
<dbReference type="GO" id="GO:0033925">
    <property type="term" value="F:mannosyl-glycoprotein endo-beta-N-acetylglucosaminidase activity"/>
    <property type="evidence" value="ECO:0007669"/>
    <property type="project" value="UniProtKB-EC"/>
</dbReference>
<evidence type="ECO:0000313" key="3">
    <source>
        <dbReference type="Proteomes" id="UP001180020"/>
    </source>
</evidence>
<reference evidence="2" key="1">
    <citation type="journal article" date="2023" name="Nat. Commun.">
        <title>Diploid and tetraploid genomes of Acorus and the evolution of monocots.</title>
        <authorList>
            <person name="Ma L."/>
            <person name="Liu K.W."/>
            <person name="Li Z."/>
            <person name="Hsiao Y.Y."/>
            <person name="Qi Y."/>
            <person name="Fu T."/>
            <person name="Tang G.D."/>
            <person name="Zhang D."/>
            <person name="Sun W.H."/>
            <person name="Liu D.K."/>
            <person name="Li Y."/>
            <person name="Chen G.Z."/>
            <person name="Liu X.D."/>
            <person name="Liao X.Y."/>
            <person name="Jiang Y.T."/>
            <person name="Yu X."/>
            <person name="Hao Y."/>
            <person name="Huang J."/>
            <person name="Zhao X.W."/>
            <person name="Ke S."/>
            <person name="Chen Y.Y."/>
            <person name="Wu W.L."/>
            <person name="Hsu J.L."/>
            <person name="Lin Y.F."/>
            <person name="Huang M.D."/>
            <person name="Li C.Y."/>
            <person name="Huang L."/>
            <person name="Wang Z.W."/>
            <person name="Zhao X."/>
            <person name="Zhong W.Y."/>
            <person name="Peng D.H."/>
            <person name="Ahmad S."/>
            <person name="Lan S."/>
            <person name="Zhang J.S."/>
            <person name="Tsai W.C."/>
            <person name="Van de Peer Y."/>
            <person name="Liu Z.J."/>
        </authorList>
    </citation>
    <scope>NUCLEOTIDE SEQUENCE</scope>
    <source>
        <strain evidence="2">CP</strain>
    </source>
</reference>
<dbReference type="GO" id="GO:0005829">
    <property type="term" value="C:cytosol"/>
    <property type="evidence" value="ECO:0007669"/>
    <property type="project" value="UniProtKB-SubCell"/>
</dbReference>
<organism evidence="2 3">
    <name type="scientific">Acorus calamus</name>
    <name type="common">Sweet flag</name>
    <dbReference type="NCBI Taxonomy" id="4465"/>
    <lineage>
        <taxon>Eukaryota</taxon>
        <taxon>Viridiplantae</taxon>
        <taxon>Streptophyta</taxon>
        <taxon>Embryophyta</taxon>
        <taxon>Tracheophyta</taxon>
        <taxon>Spermatophyta</taxon>
        <taxon>Magnoliopsida</taxon>
        <taxon>Liliopsida</taxon>
        <taxon>Acoraceae</taxon>
        <taxon>Acorus</taxon>
    </lineage>
</organism>
<evidence type="ECO:0000259" key="1">
    <source>
        <dbReference type="Pfam" id="PF03644"/>
    </source>
</evidence>
<protein>
    <recommendedName>
        <fullName evidence="1">Cytosolic endo-beta-N-acetylglucosaminidase TIM barrel domain-containing protein</fullName>
    </recommendedName>
</protein>
<dbReference type="InterPro" id="IPR005201">
    <property type="entry name" value="TIM_ENGase"/>
</dbReference>
<accession>A0AAV9F5I3</accession>
<gene>
    <name evidence="2" type="ORF">QJS10_CPA03g01083</name>
</gene>
<dbReference type="AlphaFoldDB" id="A0AAV9F5I3"/>
<proteinExistence type="predicted"/>
<dbReference type="Gene3D" id="3.20.20.80">
    <property type="entry name" value="Glycosidases"/>
    <property type="match status" value="1"/>
</dbReference>
<dbReference type="InterPro" id="IPR032979">
    <property type="entry name" value="ENGase"/>
</dbReference>
<name>A0AAV9F5I3_ACOCL</name>
<dbReference type="Proteomes" id="UP001180020">
    <property type="component" value="Unassembled WGS sequence"/>
</dbReference>
<evidence type="ECO:0000313" key="2">
    <source>
        <dbReference type="EMBL" id="KAK1320205.1"/>
    </source>
</evidence>
<comment type="caution">
    <text evidence="2">The sequence shown here is derived from an EMBL/GenBank/DDBJ whole genome shotgun (WGS) entry which is preliminary data.</text>
</comment>
<sequence>MHSSVEGSLVIWYDSVTKDGLLRYQNELNENNKPFFDLCDGLFANYFWQKDSPKRSASFAGARKFDVYMGIDVFGRGTYGGGEWNTHVALDVLKKDDVSAALFAPGWVYESKQGPDFETAQNR</sequence>
<keyword evidence="3" id="KW-1185">Reference proteome</keyword>
<dbReference type="PANTHER" id="PTHR13246:SF1">
    <property type="entry name" value="CYTOSOLIC ENDO-BETA-N-ACETYLGLUCOSAMINIDASE"/>
    <property type="match status" value="1"/>
</dbReference>